<organism evidence="1 2">
    <name type="scientific">Alsobacter ponti</name>
    <dbReference type="NCBI Taxonomy" id="2962936"/>
    <lineage>
        <taxon>Bacteria</taxon>
        <taxon>Pseudomonadati</taxon>
        <taxon>Pseudomonadota</taxon>
        <taxon>Alphaproteobacteria</taxon>
        <taxon>Hyphomicrobiales</taxon>
        <taxon>Alsobacteraceae</taxon>
        <taxon>Alsobacter</taxon>
    </lineage>
</organism>
<sequence length="62" mass="7171">MQPVLLSREDLRALGIHASNPTLIKWEKAKTFPARIRLSPVKIAWRRDEVLAHLDALALRRM</sequence>
<comment type="caution">
    <text evidence="1">The sequence shown here is derived from an EMBL/GenBank/DDBJ whole genome shotgun (WGS) entry which is preliminary data.</text>
</comment>
<dbReference type="EMBL" id="JANCLU010000006">
    <property type="protein sequence ID" value="MCP8938511.1"/>
    <property type="molecule type" value="Genomic_DNA"/>
</dbReference>
<protein>
    <submittedName>
        <fullName evidence="1">AlpA family phage regulatory protein</fullName>
    </submittedName>
</protein>
<evidence type="ECO:0000313" key="1">
    <source>
        <dbReference type="EMBL" id="MCP8938511.1"/>
    </source>
</evidence>
<evidence type="ECO:0000313" key="2">
    <source>
        <dbReference type="Proteomes" id="UP001205890"/>
    </source>
</evidence>
<dbReference type="Proteomes" id="UP001205890">
    <property type="component" value="Unassembled WGS sequence"/>
</dbReference>
<accession>A0ABT1LC28</accession>
<reference evidence="1 2" key="1">
    <citation type="submission" date="2022-07" db="EMBL/GenBank/DDBJ databases">
        <authorList>
            <person name="Li W.-J."/>
            <person name="Deng Q.-Q."/>
        </authorList>
    </citation>
    <scope>NUCLEOTIDE SEQUENCE [LARGE SCALE GENOMIC DNA]</scope>
    <source>
        <strain evidence="1 2">SYSU M60028</strain>
    </source>
</reference>
<dbReference type="RefSeq" id="WP_254740516.1">
    <property type="nucleotide sequence ID" value="NZ_JANCLU010000006.1"/>
</dbReference>
<gene>
    <name evidence="1" type="ORF">NK718_08290</name>
</gene>
<keyword evidence="2" id="KW-1185">Reference proteome</keyword>
<proteinExistence type="predicted"/>
<name>A0ABT1LC28_9HYPH</name>